<dbReference type="AlphaFoldDB" id="A0A830D619"/>
<dbReference type="EMBL" id="BMAC01001295">
    <property type="protein sequence ID" value="GFQ06720.1"/>
    <property type="molecule type" value="Genomic_DNA"/>
</dbReference>
<reference evidence="3" key="1">
    <citation type="submission" date="2020-07" db="EMBL/GenBank/DDBJ databases">
        <title>Ethylene signaling mediates host invasion by parasitic plants.</title>
        <authorList>
            <person name="Yoshida S."/>
        </authorList>
    </citation>
    <scope>NUCLEOTIDE SEQUENCE</scope>
    <source>
        <strain evidence="3">Okayama</strain>
    </source>
</reference>
<evidence type="ECO:0000313" key="4">
    <source>
        <dbReference type="Proteomes" id="UP000653305"/>
    </source>
</evidence>
<gene>
    <name evidence="3" type="ORF">PHJA_002816000</name>
</gene>
<dbReference type="Proteomes" id="UP000653305">
    <property type="component" value="Unassembled WGS sequence"/>
</dbReference>
<feature type="region of interest" description="Disordered" evidence="2">
    <location>
        <begin position="1"/>
        <end position="33"/>
    </location>
</feature>
<keyword evidence="1" id="KW-0694">RNA-binding</keyword>
<comment type="caution">
    <text evidence="3">The sequence shown here is derived from an EMBL/GenBank/DDBJ whole genome shotgun (WGS) entry which is preliminary data.</text>
</comment>
<evidence type="ECO:0000313" key="3">
    <source>
        <dbReference type="EMBL" id="GFQ06720.1"/>
    </source>
</evidence>
<dbReference type="PANTHER" id="PTHR34131:SF2">
    <property type="entry name" value="FAMILY PROTEIN, PUTATIVE (DUF1997)-RELATED"/>
    <property type="match status" value="1"/>
</dbReference>
<sequence>MLCAGGGEELSSTDPPELPAAADASTTPTAPAATASISVATPAVAEAAAAAVDKPRSSFTSWKQHQGFETTSPWCRLLTESTQGPGSQCDSVFYKALPGKSFPLNVTLHDRRLMRKLIGRVTPTNAFMNRDDKPVAVLESRGSKGCVQVNGKTIKKNISCDLNSGDEVIFQQLPYDSIIKTPPPDVQTNAGKLVHVERRAGDASAVAGASILASLSNLRQDLSRLKPSSQTSESLKFEGSKMMERQNEHFSAFMRNHIKWESFGSEQFLSVDVKLNLVLEIYTRPFTLLPVSAVEGPGKKVMQTLLDRG</sequence>
<feature type="compositionally biased region" description="Low complexity" evidence="2">
    <location>
        <begin position="19"/>
        <end position="33"/>
    </location>
</feature>
<evidence type="ECO:0000256" key="1">
    <source>
        <dbReference type="PROSITE-ProRule" id="PRU00182"/>
    </source>
</evidence>
<organism evidence="3 4">
    <name type="scientific">Phtheirospermum japonicum</name>
    <dbReference type="NCBI Taxonomy" id="374723"/>
    <lineage>
        <taxon>Eukaryota</taxon>
        <taxon>Viridiplantae</taxon>
        <taxon>Streptophyta</taxon>
        <taxon>Embryophyta</taxon>
        <taxon>Tracheophyta</taxon>
        <taxon>Spermatophyta</taxon>
        <taxon>Magnoliopsida</taxon>
        <taxon>eudicotyledons</taxon>
        <taxon>Gunneridae</taxon>
        <taxon>Pentapetalae</taxon>
        <taxon>asterids</taxon>
        <taxon>lamiids</taxon>
        <taxon>Lamiales</taxon>
        <taxon>Orobanchaceae</taxon>
        <taxon>Orobanchaceae incertae sedis</taxon>
        <taxon>Phtheirospermum</taxon>
    </lineage>
</organism>
<dbReference type="OrthoDB" id="10254455at2759"/>
<proteinExistence type="predicted"/>
<evidence type="ECO:0000256" key="2">
    <source>
        <dbReference type="SAM" id="MobiDB-lite"/>
    </source>
</evidence>
<keyword evidence="4" id="KW-1185">Reference proteome</keyword>
<dbReference type="GO" id="GO:0003723">
    <property type="term" value="F:RNA binding"/>
    <property type="evidence" value="ECO:0007669"/>
    <property type="project" value="UniProtKB-KW"/>
</dbReference>
<dbReference type="Pfam" id="PF09366">
    <property type="entry name" value="DUF1997"/>
    <property type="match status" value="1"/>
</dbReference>
<evidence type="ECO:0008006" key="5">
    <source>
        <dbReference type="Google" id="ProtNLM"/>
    </source>
</evidence>
<accession>A0A830D619</accession>
<protein>
    <recommendedName>
        <fullName evidence="5">FHA domain-containing protein</fullName>
    </recommendedName>
</protein>
<dbReference type="PROSITE" id="PS50889">
    <property type="entry name" value="S4"/>
    <property type="match status" value="1"/>
</dbReference>
<name>A0A830D619_9LAMI</name>
<dbReference type="PANTHER" id="PTHR34131">
    <property type="entry name" value="(RAP ANNOTATION RELEASE2) GALACTOSE-BINDING LIKE DOMAIN CONTAINING PROTEIN"/>
    <property type="match status" value="1"/>
</dbReference>
<dbReference type="InterPro" id="IPR018971">
    <property type="entry name" value="DUF1997"/>
</dbReference>